<evidence type="ECO:0000313" key="2">
    <source>
        <dbReference type="EMBL" id="KGM09794.1"/>
    </source>
</evidence>
<gene>
    <name evidence="2" type="ORF">N868_18735</name>
</gene>
<dbReference type="InterPro" id="IPR036866">
    <property type="entry name" value="RibonucZ/Hydroxyglut_hydro"/>
</dbReference>
<dbReference type="Pfam" id="PF13483">
    <property type="entry name" value="Lactamase_B_3"/>
    <property type="match status" value="1"/>
</dbReference>
<dbReference type="SUPFAM" id="SSF56281">
    <property type="entry name" value="Metallo-hydrolase/oxidoreductase"/>
    <property type="match status" value="1"/>
</dbReference>
<sequence>MTLTSHGHACVSLAGDGGTIVVDPGGWSDLDALAGADAVLVTHDHPDHLAVDRVVAALADRPALELWGPRSVVEALTAAEAPADRVHAAAPGDAWRAAGTSVEALGGEHAVVHPDLPRATNLAYVIGGAVLHPGDSFTAHPGVDVLLVPVGGPWLRVADAVDLVRAVGPRTAVPIHDAVLSDAGRGLADRIVGSLGGAEYRRLAPGESLAVG</sequence>
<evidence type="ECO:0000313" key="3">
    <source>
        <dbReference type="Proteomes" id="UP000029839"/>
    </source>
</evidence>
<reference evidence="2 3" key="2">
    <citation type="journal article" date="2015" name="Stand. Genomic Sci.">
        <title>Draft genome sequence of Cellulomonas carbonis T26(T) and comparative analysis of six Cellulomonas genomes.</title>
        <authorList>
            <person name="Zhuang W."/>
            <person name="Zhang S."/>
            <person name="Xia X."/>
            <person name="Wang G."/>
        </authorList>
    </citation>
    <scope>NUCLEOTIDE SEQUENCE [LARGE SCALE GENOMIC DNA]</scope>
    <source>
        <strain evidence="2 3">T26</strain>
    </source>
</reference>
<dbReference type="EMBL" id="AXCY01000077">
    <property type="protein sequence ID" value="KGM09794.1"/>
    <property type="molecule type" value="Genomic_DNA"/>
</dbReference>
<dbReference type="SMART" id="SM00849">
    <property type="entry name" value="Lactamase_B"/>
    <property type="match status" value="1"/>
</dbReference>
<dbReference type="PANTHER" id="PTHR43546">
    <property type="entry name" value="UPF0173 METAL-DEPENDENT HYDROLASE MJ1163-RELATED"/>
    <property type="match status" value="1"/>
</dbReference>
<dbReference type="AlphaFoldDB" id="A0A0A0BRR1"/>
<keyword evidence="3" id="KW-1185">Reference proteome</keyword>
<proteinExistence type="predicted"/>
<protein>
    <submittedName>
        <fullName evidence="2">Beta-lactamase</fullName>
    </submittedName>
</protein>
<evidence type="ECO:0000259" key="1">
    <source>
        <dbReference type="SMART" id="SM00849"/>
    </source>
</evidence>
<feature type="domain" description="Metallo-beta-lactamase" evidence="1">
    <location>
        <begin position="7"/>
        <end position="176"/>
    </location>
</feature>
<dbReference type="Gene3D" id="3.60.15.10">
    <property type="entry name" value="Ribonuclease Z/Hydroxyacylglutathione hydrolase-like"/>
    <property type="match status" value="1"/>
</dbReference>
<comment type="caution">
    <text evidence="2">The sequence shown here is derived from an EMBL/GenBank/DDBJ whole genome shotgun (WGS) entry which is preliminary data.</text>
</comment>
<dbReference type="Proteomes" id="UP000029839">
    <property type="component" value="Unassembled WGS sequence"/>
</dbReference>
<organism evidence="2 3">
    <name type="scientific">Cellulomonas carbonis T26</name>
    <dbReference type="NCBI Taxonomy" id="947969"/>
    <lineage>
        <taxon>Bacteria</taxon>
        <taxon>Bacillati</taxon>
        <taxon>Actinomycetota</taxon>
        <taxon>Actinomycetes</taxon>
        <taxon>Micrococcales</taxon>
        <taxon>Cellulomonadaceae</taxon>
        <taxon>Cellulomonas</taxon>
    </lineage>
</organism>
<dbReference type="OrthoDB" id="3190691at2"/>
<dbReference type="InterPro" id="IPR050114">
    <property type="entry name" value="UPF0173_UPF0282_UlaG_hydrolase"/>
</dbReference>
<name>A0A0A0BRR1_9CELL</name>
<reference evidence="2 3" key="1">
    <citation type="submission" date="2013-08" db="EMBL/GenBank/DDBJ databases">
        <title>Genome sequencing of Cellulomonas carbonis T26.</title>
        <authorList>
            <person name="Chen F."/>
            <person name="Li Y."/>
            <person name="Wang G."/>
        </authorList>
    </citation>
    <scope>NUCLEOTIDE SEQUENCE [LARGE SCALE GENOMIC DNA]</scope>
    <source>
        <strain evidence="2 3">T26</strain>
    </source>
</reference>
<dbReference type="PANTHER" id="PTHR43546:SF3">
    <property type="entry name" value="UPF0173 METAL-DEPENDENT HYDROLASE MJ1163"/>
    <property type="match status" value="1"/>
</dbReference>
<accession>A0A0A0BRR1</accession>
<dbReference type="InterPro" id="IPR001279">
    <property type="entry name" value="Metallo-B-lactamas"/>
</dbReference>